<comment type="caution">
    <text evidence="1">The sequence shown here is derived from an EMBL/GenBank/DDBJ whole genome shotgun (WGS) entry which is preliminary data.</text>
</comment>
<evidence type="ECO:0000313" key="2">
    <source>
        <dbReference type="Proteomes" id="UP001241377"/>
    </source>
</evidence>
<proteinExistence type="predicted"/>
<keyword evidence="2" id="KW-1185">Reference proteome</keyword>
<dbReference type="Proteomes" id="UP001241377">
    <property type="component" value="Unassembled WGS sequence"/>
</dbReference>
<protein>
    <submittedName>
        <fullName evidence="1">Uncharacterized protein</fullName>
    </submittedName>
</protein>
<dbReference type="EMBL" id="JASBWR010000108">
    <property type="protein sequence ID" value="KAJ9094776.1"/>
    <property type="molecule type" value="Genomic_DNA"/>
</dbReference>
<sequence length="877" mass="99312">MSSPRLESEPNPVFIDHRNHDDLAHLQASPARARRRSSHQNEARNRHFSRSHLGAGSSHHASLPLTNRNLQQLLASTPEEPENGARSGGETGAVSLDMDQYQRQQADWAIESGWNDPFGDNRSINSLEFGASNPSSDHSSDSTSLDDVCFPDYYDQDDGKSTKQAWPDLDVLEEFVEQEVASLAADHDTEPQNVNFRSPVARRVDKSQLSPRNDSNFSRNDNVSPRNGAISPGTVSPGVTSPGDENTPLLATHVNEIESLELLNDSFRVRPTPIQPWEKSKEKIPTIWNPADHGPKNRRDKLCRFTYFREDLDSTIHSPTLSGLVGANSRPSQKASKLTKKWRSVDEDAAPMKELLLTIQDLFAPFRAERTSAAPSIAGGSSQQGTHPPSVLGENLMANQVRMTPSTQKLSAQPSILDNDVTPYWLDVLDPTEEEMKVLSKTFGIHPLTTEDIFLGEAREKVELFKQYYFVCFTSFDIVYERRQQRKKEQEKKLNKLQELESENQDGLWKRMRRFFRSQDRRYSHAHPTTQTTSHRSKSKRIREGELQPLNMYMIVFREAVITFHFSPTPHPINVRRRARLLRDFLTVSSDWICYALIDDITDSFAPMIESIETEVNSIEDAILKMHSGDTDTDDSDLDDDDEENRHFQEQPQRQHHKDNNIFYRRTRSKSVVEAQGNVGMFNKGRAPQLGSSSRSKSLSSSSKSTASKIIGWKRKGDMLRRIGECRKRVMSVLRLLGLKADVIKGFNKRLNDQSETSLAGRSELSLYLGDILDHIVTMVQSLNHYEKLLARFHSNYLAQINIDMTKVNNDTNDVLGKITILGTIVLPINVVTGLWGMNCLVPGQDYDGLLWFWSIIGGMVIFSLCAYQYAKRVTGL</sequence>
<evidence type="ECO:0000313" key="1">
    <source>
        <dbReference type="EMBL" id="KAJ9094776.1"/>
    </source>
</evidence>
<organism evidence="1 2">
    <name type="scientific">Naganishia cerealis</name>
    <dbReference type="NCBI Taxonomy" id="610337"/>
    <lineage>
        <taxon>Eukaryota</taxon>
        <taxon>Fungi</taxon>
        <taxon>Dikarya</taxon>
        <taxon>Basidiomycota</taxon>
        <taxon>Agaricomycotina</taxon>
        <taxon>Tremellomycetes</taxon>
        <taxon>Filobasidiales</taxon>
        <taxon>Filobasidiaceae</taxon>
        <taxon>Naganishia</taxon>
    </lineage>
</organism>
<name>A0ACC2V6U0_9TREE</name>
<reference evidence="1" key="1">
    <citation type="submission" date="2023-04" db="EMBL/GenBank/DDBJ databases">
        <title>Draft Genome sequencing of Naganishia species isolated from polar environments using Oxford Nanopore Technology.</title>
        <authorList>
            <person name="Leo P."/>
            <person name="Venkateswaran K."/>
        </authorList>
    </citation>
    <scope>NUCLEOTIDE SEQUENCE</scope>
    <source>
        <strain evidence="1">MNA-CCFEE 5261</strain>
    </source>
</reference>
<gene>
    <name evidence="1" type="ORF">QFC19_007810</name>
</gene>
<accession>A0ACC2V6U0</accession>